<organism evidence="1 2">
    <name type="scientific">Candidatus Thiomargarita nelsonii</name>
    <dbReference type="NCBI Taxonomy" id="1003181"/>
    <lineage>
        <taxon>Bacteria</taxon>
        <taxon>Pseudomonadati</taxon>
        <taxon>Pseudomonadota</taxon>
        <taxon>Gammaproteobacteria</taxon>
        <taxon>Thiotrichales</taxon>
        <taxon>Thiotrichaceae</taxon>
        <taxon>Thiomargarita</taxon>
    </lineage>
</organism>
<gene>
    <name evidence="1" type="ORF">THIOM_001532</name>
</gene>
<reference evidence="1 2" key="1">
    <citation type="submission" date="2016-05" db="EMBL/GenBank/DDBJ databases">
        <title>Single-cell genome of chain-forming Candidatus Thiomargarita nelsonii and comparison to other large sulfur-oxidizing bacteria.</title>
        <authorList>
            <person name="Winkel M."/>
            <person name="Salman V."/>
            <person name="Woyke T."/>
            <person name="Schulz-Vogt H."/>
            <person name="Richter M."/>
            <person name="Flood B."/>
            <person name="Bailey J."/>
            <person name="Amann R."/>
            <person name="Mussmann M."/>
        </authorList>
    </citation>
    <scope>NUCLEOTIDE SEQUENCE [LARGE SCALE GENOMIC DNA]</scope>
    <source>
        <strain evidence="1 2">THI036</strain>
    </source>
</reference>
<sequence>MSDKLSVLTEALQKSSPIEKLEQIVKDLLGKGYSKENILAEFEYFRETTTDEDYEDVVLEVMDFITGWCSPHKRLDTAYTFTETNDNELSYFIIHQLEVIEKAIEQFHHYLEQKHFNLQEAEQLLGNTRIVGKLNQRQLALLEQVLKNSQMMKSF</sequence>
<protein>
    <submittedName>
        <fullName evidence="1">Uncharacterized protein</fullName>
    </submittedName>
</protein>
<proteinExistence type="predicted"/>
<keyword evidence="2" id="KW-1185">Reference proteome</keyword>
<accession>A0A0A6RJM8</accession>
<evidence type="ECO:0000313" key="2">
    <source>
        <dbReference type="Proteomes" id="UP000076962"/>
    </source>
</evidence>
<dbReference type="Proteomes" id="UP000076962">
    <property type="component" value="Unassembled WGS sequence"/>
</dbReference>
<comment type="caution">
    <text evidence="1">The sequence shown here is derived from an EMBL/GenBank/DDBJ whole genome shotgun (WGS) entry which is preliminary data.</text>
</comment>
<dbReference type="AlphaFoldDB" id="A0A0A6RJM8"/>
<name>A0A0A6RJM8_9GAMM</name>
<dbReference type="EMBL" id="LUTY01000814">
    <property type="protein sequence ID" value="OAD22657.1"/>
    <property type="molecule type" value="Genomic_DNA"/>
</dbReference>
<evidence type="ECO:0000313" key="1">
    <source>
        <dbReference type="EMBL" id="OAD22657.1"/>
    </source>
</evidence>